<gene>
    <name evidence="5" type="ORF">P253_02648</name>
</gene>
<dbReference type="RefSeq" id="WP_016658952.1">
    <property type="nucleotide sequence ID" value="NZ_BBSF01000027.1"/>
</dbReference>
<dbReference type="PANTHER" id="PTHR30408">
    <property type="entry name" value="TYPE-1 RESTRICTION ENZYME ECOKI SPECIFICITY PROTEIN"/>
    <property type="match status" value="1"/>
</dbReference>
<dbReference type="Gene3D" id="3.90.220.20">
    <property type="entry name" value="DNA methylase specificity domains"/>
    <property type="match status" value="2"/>
</dbReference>
<protein>
    <recommendedName>
        <fullName evidence="4">Type I restriction modification DNA specificity domain-containing protein</fullName>
    </recommendedName>
</protein>
<dbReference type="CDD" id="cd17266">
    <property type="entry name" value="RMtype1_S_Sau1132ORF3780P-TRD2-CR2_like"/>
    <property type="match status" value="1"/>
</dbReference>
<dbReference type="CDD" id="cd17250">
    <property type="entry name" value="RMtype1_S_Eco4255II_TRD2-CR2_like"/>
    <property type="match status" value="1"/>
</dbReference>
<dbReference type="GO" id="GO:0009307">
    <property type="term" value="P:DNA restriction-modification system"/>
    <property type="evidence" value="ECO:0007669"/>
    <property type="project" value="UniProtKB-KW"/>
</dbReference>
<accession>V2UDZ9</accession>
<dbReference type="SUPFAM" id="SSF116734">
    <property type="entry name" value="DNA methylase specificity domain"/>
    <property type="match status" value="2"/>
</dbReference>
<evidence type="ECO:0000256" key="1">
    <source>
        <dbReference type="ARBA" id="ARBA00010923"/>
    </source>
</evidence>
<comment type="similarity">
    <text evidence="1">Belongs to the type-I restriction system S methylase family.</text>
</comment>
<reference evidence="5 6" key="1">
    <citation type="submission" date="2013-10" db="EMBL/GenBank/DDBJ databases">
        <title>The Genome Sequence of Acinetobacter indicus CIP 110367.</title>
        <authorList>
            <consortium name="The Broad Institute Genomics Platform"/>
            <consortium name="The Broad Institute Genome Sequencing Center for Infectious Disease"/>
            <person name="Cerqueira G."/>
            <person name="Feldgarden M."/>
            <person name="Courvalin P."/>
            <person name="Grillot-Courvalin C."/>
            <person name="Clermont D."/>
            <person name="Rocha E."/>
            <person name="Yoon E.-J."/>
            <person name="Nemec A."/>
            <person name="Young S.K."/>
            <person name="Zeng Q."/>
            <person name="Gargeya S."/>
            <person name="Fitzgerald M."/>
            <person name="Abouelleil A."/>
            <person name="Alvarado L."/>
            <person name="Berlin A.M."/>
            <person name="Chapman S.B."/>
            <person name="Gainer-Dewar J."/>
            <person name="Goldberg J."/>
            <person name="Gnerre S."/>
            <person name="Griggs A."/>
            <person name="Gujja S."/>
            <person name="Hansen M."/>
            <person name="Howarth C."/>
            <person name="Imamovic A."/>
            <person name="Ireland A."/>
            <person name="Larimer J."/>
            <person name="McCowan C."/>
            <person name="Murphy C."/>
            <person name="Pearson M."/>
            <person name="Poon T.W."/>
            <person name="Priest M."/>
            <person name="Roberts A."/>
            <person name="Saif S."/>
            <person name="Shea T."/>
            <person name="Sykes S."/>
            <person name="Wortman J."/>
            <person name="Nusbaum C."/>
            <person name="Birren B."/>
        </authorList>
    </citation>
    <scope>NUCLEOTIDE SEQUENCE [LARGE SCALE GENOMIC DNA]</scope>
    <source>
        <strain evidence="5 6">CIP 110367</strain>
    </source>
</reference>
<keyword evidence="6" id="KW-1185">Reference proteome</keyword>
<feature type="domain" description="Type I restriction modification DNA specificity" evidence="4">
    <location>
        <begin position="210"/>
        <end position="361"/>
    </location>
</feature>
<sequence length="375" mass="42819">MSSPALRFKEFDENWNVEVLGNIVQIKSGYSPSKYELHENGEIPFLKVEELNNSNKYQEYSRFYTETCADVIPKKSVIFPKRGAAILNNKVRILKVDSLLDSNLMALIPQNTLDAEYLYYLINKVELYKIADTSTIPQINNKHIEPYEIHLPSKAEQTKIASFLSAVDEKISQLTQKHELLSQYKQGMMQRLFSQQLRFKADDGSEFGEWEEIALGKIKGVSIASGKSSHEKLELAKYYYYGSTGVIGYSNEYDYQGTRILIARVGHNAGYIYMVSGQYNVSDNTLILELPSNLDYIFIRAFLEKFQLNKLVFGTGQPLITGSLLKKVVIQVPCLEEQTKIANFLSAIDQKIEVVAEQIEQAKIWKKGLLQQMFI</sequence>
<feature type="domain" description="Type I restriction modification DNA specificity" evidence="4">
    <location>
        <begin position="13"/>
        <end position="177"/>
    </location>
</feature>
<dbReference type="InterPro" id="IPR052021">
    <property type="entry name" value="Type-I_RS_S_subunit"/>
</dbReference>
<dbReference type="InterPro" id="IPR000055">
    <property type="entry name" value="Restrct_endonuc_typeI_TRD"/>
</dbReference>
<evidence type="ECO:0000313" key="6">
    <source>
        <dbReference type="Proteomes" id="UP000018415"/>
    </source>
</evidence>
<dbReference type="eggNOG" id="COG0732">
    <property type="taxonomic scope" value="Bacteria"/>
</dbReference>
<dbReference type="OrthoDB" id="9798929at2"/>
<name>V2UDZ9_9GAMM</name>
<keyword evidence="3" id="KW-0238">DNA-binding</keyword>
<comment type="caution">
    <text evidence="5">The sequence shown here is derived from an EMBL/GenBank/DDBJ whole genome shotgun (WGS) entry which is preliminary data.</text>
</comment>
<dbReference type="PANTHER" id="PTHR30408:SF12">
    <property type="entry name" value="TYPE I RESTRICTION ENZYME MJAVIII SPECIFICITY SUBUNIT"/>
    <property type="match status" value="1"/>
</dbReference>
<evidence type="ECO:0000313" key="5">
    <source>
        <dbReference type="EMBL" id="ESK47091.1"/>
    </source>
</evidence>
<dbReference type="InterPro" id="IPR044946">
    <property type="entry name" value="Restrct_endonuc_typeI_TRD_sf"/>
</dbReference>
<dbReference type="Proteomes" id="UP000018415">
    <property type="component" value="Unassembled WGS sequence"/>
</dbReference>
<dbReference type="Pfam" id="PF01420">
    <property type="entry name" value="Methylase_S"/>
    <property type="match status" value="2"/>
</dbReference>
<dbReference type="GO" id="GO:0003677">
    <property type="term" value="F:DNA binding"/>
    <property type="evidence" value="ECO:0007669"/>
    <property type="project" value="UniProtKB-KW"/>
</dbReference>
<dbReference type="EMBL" id="AYET01000007">
    <property type="protein sequence ID" value="ESK47091.1"/>
    <property type="molecule type" value="Genomic_DNA"/>
</dbReference>
<dbReference type="HOGENOM" id="CLU_021095_0_0_6"/>
<evidence type="ECO:0000256" key="2">
    <source>
        <dbReference type="ARBA" id="ARBA00022747"/>
    </source>
</evidence>
<dbReference type="PATRIC" id="fig|1341679.3.peg.2566"/>
<evidence type="ECO:0000259" key="4">
    <source>
        <dbReference type="Pfam" id="PF01420"/>
    </source>
</evidence>
<keyword evidence="2" id="KW-0680">Restriction system</keyword>
<organism evidence="5 6">
    <name type="scientific">Acinetobacter indicus CIP 110367</name>
    <dbReference type="NCBI Taxonomy" id="1341679"/>
    <lineage>
        <taxon>Bacteria</taxon>
        <taxon>Pseudomonadati</taxon>
        <taxon>Pseudomonadota</taxon>
        <taxon>Gammaproteobacteria</taxon>
        <taxon>Moraxellales</taxon>
        <taxon>Moraxellaceae</taxon>
        <taxon>Acinetobacter</taxon>
    </lineage>
</organism>
<dbReference type="AlphaFoldDB" id="V2UDZ9"/>
<dbReference type="Gene3D" id="1.10.287.1120">
    <property type="entry name" value="Bipartite methylase S protein"/>
    <property type="match status" value="1"/>
</dbReference>
<evidence type="ECO:0000256" key="3">
    <source>
        <dbReference type="ARBA" id="ARBA00023125"/>
    </source>
</evidence>
<proteinExistence type="inferred from homology"/>